<evidence type="ECO:0000259" key="2">
    <source>
        <dbReference type="PROSITE" id="PS50030"/>
    </source>
</evidence>
<dbReference type="InterPro" id="IPR015496">
    <property type="entry name" value="Ubiquilin"/>
</dbReference>
<reference evidence="5" key="1">
    <citation type="submission" date="2025-08" db="UniProtKB">
        <authorList>
            <consortium name="RefSeq"/>
        </authorList>
    </citation>
    <scope>IDENTIFICATION</scope>
</reference>
<dbReference type="SMART" id="SM00213">
    <property type="entry name" value="UBQ"/>
    <property type="match status" value="1"/>
</dbReference>
<dbReference type="PANTHER" id="PTHR10677:SF10">
    <property type="entry name" value="UBIQUILIN 5"/>
    <property type="match status" value="1"/>
</dbReference>
<organism evidence="4 5">
    <name type="scientific">Galeopterus variegatus</name>
    <name type="common">Malayan flying lemur</name>
    <name type="synonym">Cynocephalus variegatus</name>
    <dbReference type="NCBI Taxonomy" id="482537"/>
    <lineage>
        <taxon>Eukaryota</taxon>
        <taxon>Metazoa</taxon>
        <taxon>Chordata</taxon>
        <taxon>Craniata</taxon>
        <taxon>Vertebrata</taxon>
        <taxon>Euteleostomi</taxon>
        <taxon>Mammalia</taxon>
        <taxon>Eutheria</taxon>
        <taxon>Euarchontoglires</taxon>
        <taxon>Dermoptera</taxon>
        <taxon>Cynocephalidae</taxon>
        <taxon>Galeopterus</taxon>
    </lineage>
</organism>
<dbReference type="SUPFAM" id="SSF46934">
    <property type="entry name" value="UBA-like"/>
    <property type="match status" value="1"/>
</dbReference>
<dbReference type="InterPro" id="IPR009060">
    <property type="entry name" value="UBA-like_sf"/>
</dbReference>
<dbReference type="InterPro" id="IPR029071">
    <property type="entry name" value="Ubiquitin-like_domsf"/>
</dbReference>
<evidence type="ECO:0000256" key="1">
    <source>
        <dbReference type="SAM" id="MobiDB-lite"/>
    </source>
</evidence>
<proteinExistence type="predicted"/>
<accession>A0ABM0Q5R6</accession>
<dbReference type="SUPFAM" id="SSF54236">
    <property type="entry name" value="Ubiquitin-like"/>
    <property type="match status" value="1"/>
</dbReference>
<dbReference type="PROSITE" id="PS50053">
    <property type="entry name" value="UBIQUITIN_2"/>
    <property type="match status" value="1"/>
</dbReference>
<feature type="region of interest" description="Disordered" evidence="1">
    <location>
        <begin position="1"/>
        <end position="22"/>
    </location>
</feature>
<protein>
    <submittedName>
        <fullName evidence="5">Ubiquilin-3-like</fullName>
    </submittedName>
</protein>
<evidence type="ECO:0000313" key="4">
    <source>
        <dbReference type="Proteomes" id="UP000694923"/>
    </source>
</evidence>
<gene>
    <name evidence="5" type="primary">LOC103584515</name>
</gene>
<dbReference type="CDD" id="cd14399">
    <property type="entry name" value="UBA_PLICs"/>
    <property type="match status" value="1"/>
</dbReference>
<dbReference type="RefSeq" id="XP_008563707.1">
    <property type="nucleotide sequence ID" value="XM_008565485.1"/>
</dbReference>
<evidence type="ECO:0000259" key="3">
    <source>
        <dbReference type="PROSITE" id="PS50053"/>
    </source>
</evidence>
<dbReference type="InterPro" id="IPR015940">
    <property type="entry name" value="UBA"/>
</dbReference>
<dbReference type="SMART" id="SM00165">
    <property type="entry name" value="UBA"/>
    <property type="match status" value="1"/>
</dbReference>
<evidence type="ECO:0000313" key="5">
    <source>
        <dbReference type="RefSeq" id="XP_008563707.1"/>
    </source>
</evidence>
<dbReference type="Pfam" id="PF00627">
    <property type="entry name" value="UBA"/>
    <property type="match status" value="1"/>
</dbReference>
<dbReference type="Gene3D" id="1.10.8.10">
    <property type="entry name" value="DNA helicase RuvA subunit, C-terminal domain"/>
    <property type="match status" value="1"/>
</dbReference>
<feature type="domain" description="Ubiquitin-like" evidence="3">
    <location>
        <begin position="24"/>
        <end position="94"/>
    </location>
</feature>
<dbReference type="InterPro" id="IPR000626">
    <property type="entry name" value="Ubiquitin-like_dom"/>
</dbReference>
<dbReference type="PROSITE" id="PS50030">
    <property type="entry name" value="UBA"/>
    <property type="match status" value="1"/>
</dbReference>
<dbReference type="Proteomes" id="UP000694923">
    <property type="component" value="Unplaced"/>
</dbReference>
<dbReference type="Pfam" id="PF00240">
    <property type="entry name" value="ubiquitin"/>
    <property type="match status" value="1"/>
</dbReference>
<keyword evidence="4" id="KW-1185">Reference proteome</keyword>
<sequence>MAQARDEAGDSQLTSGRDPSSRIIRVSVKTPQDCQEFMLAENSSIHHLKKLISRRLHCDTDRLMLIFTGKILRDQDIMSHCGILDGTIVHLVVRTHLKGSGSPGTLPGPTGHSTHHSAPSASEGAGMLARLGRLAQNSPDLADFFGQLAQLLMATPESMVQFLGDPLVQGLASEKPANASHVSESSRLVQKWVPALKALDTLQNPAQQQELLQADKQRLEALKAVPGGDNAMRPVCSDMQQLMLSIMALLVASKVHCPDSELYRGKANAHSSTDTTTIIPITCAPAKPLAQEVSAGAVAQVRGMASSQANSGCRTGLLDLYSGHDLPSQDSQKPMEKTTLTSQLRPSPSVLHTALHVLQQNPALLHQLATGSPLRHHMLLLLIITNPQALQALIQIEQGLQILSREFPGLRPFLWNPARPRGARGVPETRGRRRDHRADLVQSTLAILQLLHALTNACSQSTQSSLSSFLFTEGLYQQELEQLKALGFADRDANLQALMATGGNIYAAIERLLGVPQI</sequence>
<name>A0ABM0Q5R6_GALVR</name>
<dbReference type="Gene3D" id="3.10.20.90">
    <property type="entry name" value="Phosphatidylinositol 3-kinase Catalytic Subunit, Chain A, domain 1"/>
    <property type="match status" value="1"/>
</dbReference>
<feature type="domain" description="UBA" evidence="2">
    <location>
        <begin position="474"/>
        <end position="515"/>
    </location>
</feature>
<feature type="compositionally biased region" description="Low complexity" evidence="1">
    <location>
        <begin position="100"/>
        <end position="112"/>
    </location>
</feature>
<dbReference type="Pfam" id="PF23195">
    <property type="entry name" value="UBQLN1"/>
    <property type="match status" value="1"/>
</dbReference>
<dbReference type="PANTHER" id="PTHR10677">
    <property type="entry name" value="UBIQUILIN"/>
    <property type="match status" value="1"/>
</dbReference>
<dbReference type="GeneID" id="103584515"/>
<feature type="region of interest" description="Disordered" evidence="1">
    <location>
        <begin position="100"/>
        <end position="122"/>
    </location>
</feature>